<accession>A0A2Z5HSM3</accession>
<keyword evidence="2" id="KW-1185">Reference proteome</keyword>
<name>A0A2Z5HSM3_9CAUD</name>
<organism evidence="1 2">
    <name type="scientific">Escherichia phage LL12</name>
    <dbReference type="NCBI Taxonomy" id="2233993"/>
    <lineage>
        <taxon>Viruses</taxon>
        <taxon>Duplodnaviria</taxon>
        <taxon>Heunggongvirae</taxon>
        <taxon>Uroviricota</taxon>
        <taxon>Caudoviricetes</taxon>
        <taxon>Vequintavirinae</taxon>
        <taxon>Vequintavirus</taxon>
        <taxon>Vequintavirus LL12</taxon>
    </lineage>
</organism>
<reference evidence="2" key="1">
    <citation type="submission" date="2018-06" db="EMBL/GenBank/DDBJ databases">
        <title>Complete genome sequence of bacteriophage LL12.</title>
        <authorList>
            <person name="Lessor L."/>
            <person name="Piya D."/>
            <person name="Gill J.J."/>
            <person name="Young R."/>
        </authorList>
    </citation>
    <scope>NUCLEOTIDE SEQUENCE [LARGE SCALE GENOMIC DNA]</scope>
    <source>
        <strain evidence="2">Escherichia coli str. MG1655</strain>
    </source>
</reference>
<dbReference type="Proteomes" id="UP000253344">
    <property type="component" value="Segment"/>
</dbReference>
<protein>
    <submittedName>
        <fullName evidence="1">Uncharacterized protein</fullName>
    </submittedName>
</protein>
<proteinExistence type="predicted"/>
<evidence type="ECO:0000313" key="1">
    <source>
        <dbReference type="EMBL" id="AXC42747.1"/>
    </source>
</evidence>
<evidence type="ECO:0000313" key="2">
    <source>
        <dbReference type="Proteomes" id="UP000253344"/>
    </source>
</evidence>
<gene>
    <name evidence="1" type="ORF">CPT_LL12_076</name>
</gene>
<dbReference type="EMBL" id="MH491969">
    <property type="protein sequence ID" value="AXC42747.1"/>
    <property type="molecule type" value="Genomic_DNA"/>
</dbReference>
<sequence>MCFTMRLFSCIMMNIQFKDEFDGFISGCFETGFGES</sequence>